<sequence>MTTTLRPVAPLQREPDGTVRLRPYEICVNGRPVGSLRIGTAPGFGPTAGLLDGLTVAEADRGRGRATVALLAAEEELRGWGCTVARCTVPAGAAPAQRLATALGWTEGGRNMVKHLPAVPPPLPAGVTARPMTAEEYTAWEAASRTEYAREWSTRGLSAEQARRKSEASHRDNLPEGLATPGVFFGVVEADGATAGHLWISSGQAEPGAPGSFVFDVEVRPEFRGRGLGRALMLLAERTALASGHRLIGLHVFAGNTTARRLYDSLGYTATRQHWTKQL</sequence>
<evidence type="ECO:0000256" key="2">
    <source>
        <dbReference type="ARBA" id="ARBA00023315"/>
    </source>
</evidence>
<accession>A0A380NB28</accession>
<dbReference type="InterPro" id="IPR050680">
    <property type="entry name" value="YpeA/RimI_acetyltransf"/>
</dbReference>
<dbReference type="PANTHER" id="PTHR43420">
    <property type="entry name" value="ACETYLTRANSFERASE"/>
    <property type="match status" value="1"/>
</dbReference>
<dbReference type="EMBL" id="UHID01000005">
    <property type="protein sequence ID" value="SUP36265.1"/>
    <property type="molecule type" value="Genomic_DNA"/>
</dbReference>
<gene>
    <name evidence="5" type="primary">yycN</name>
    <name evidence="5" type="ORF">NCTC7807_02223</name>
</gene>
<dbReference type="PROSITE" id="PS51186">
    <property type="entry name" value="GNAT"/>
    <property type="match status" value="2"/>
</dbReference>
<protein>
    <submittedName>
        <fullName evidence="5">Acetyltransferase</fullName>
        <ecNumber evidence="5">2.3.1.-</ecNumber>
    </submittedName>
</protein>
<dbReference type="EC" id="2.3.1.-" evidence="5"/>
<evidence type="ECO:0000313" key="6">
    <source>
        <dbReference type="Proteomes" id="UP000254150"/>
    </source>
</evidence>
<evidence type="ECO:0000259" key="4">
    <source>
        <dbReference type="PROSITE" id="PS51186"/>
    </source>
</evidence>
<dbReference type="GO" id="GO:0016747">
    <property type="term" value="F:acyltransferase activity, transferring groups other than amino-acyl groups"/>
    <property type="evidence" value="ECO:0007669"/>
    <property type="project" value="InterPro"/>
</dbReference>
<dbReference type="InterPro" id="IPR000182">
    <property type="entry name" value="GNAT_dom"/>
</dbReference>
<dbReference type="Proteomes" id="UP000254150">
    <property type="component" value="Unassembled WGS sequence"/>
</dbReference>
<organism evidence="5 6">
    <name type="scientific">Streptomyces griseus</name>
    <dbReference type="NCBI Taxonomy" id="1911"/>
    <lineage>
        <taxon>Bacteria</taxon>
        <taxon>Bacillati</taxon>
        <taxon>Actinomycetota</taxon>
        <taxon>Actinomycetes</taxon>
        <taxon>Kitasatosporales</taxon>
        <taxon>Streptomycetaceae</taxon>
        <taxon>Streptomyces</taxon>
    </lineage>
</organism>
<proteinExistence type="predicted"/>
<feature type="domain" description="N-acetyltransferase" evidence="4">
    <location>
        <begin position="127"/>
        <end position="279"/>
    </location>
</feature>
<name>A0A380NB28_STRGR</name>
<evidence type="ECO:0000256" key="1">
    <source>
        <dbReference type="ARBA" id="ARBA00022679"/>
    </source>
</evidence>
<dbReference type="Gene3D" id="3.40.630.30">
    <property type="match status" value="2"/>
</dbReference>
<keyword evidence="2 5" id="KW-0012">Acyltransferase</keyword>
<evidence type="ECO:0000256" key="3">
    <source>
        <dbReference type="SAM" id="MobiDB-lite"/>
    </source>
</evidence>
<dbReference type="SUPFAM" id="SSF55729">
    <property type="entry name" value="Acyl-CoA N-acyltransferases (Nat)"/>
    <property type="match status" value="2"/>
</dbReference>
<keyword evidence="1 5" id="KW-0808">Transferase</keyword>
<dbReference type="Pfam" id="PF00583">
    <property type="entry name" value="Acetyltransf_1"/>
    <property type="match status" value="2"/>
</dbReference>
<evidence type="ECO:0000313" key="5">
    <source>
        <dbReference type="EMBL" id="SUP36265.1"/>
    </source>
</evidence>
<dbReference type="CDD" id="cd04301">
    <property type="entry name" value="NAT_SF"/>
    <property type="match status" value="2"/>
</dbReference>
<dbReference type="InterPro" id="IPR016181">
    <property type="entry name" value="Acyl_CoA_acyltransferase"/>
</dbReference>
<feature type="domain" description="N-acetyltransferase" evidence="4">
    <location>
        <begin position="1"/>
        <end position="126"/>
    </location>
</feature>
<feature type="region of interest" description="Disordered" evidence="3">
    <location>
        <begin position="156"/>
        <end position="175"/>
    </location>
</feature>
<dbReference type="PANTHER" id="PTHR43420:SF44">
    <property type="entry name" value="ACETYLTRANSFERASE YPEA"/>
    <property type="match status" value="1"/>
</dbReference>
<reference evidence="5 6" key="1">
    <citation type="submission" date="2018-06" db="EMBL/GenBank/DDBJ databases">
        <authorList>
            <consortium name="Pathogen Informatics"/>
            <person name="Doyle S."/>
        </authorList>
    </citation>
    <scope>NUCLEOTIDE SEQUENCE [LARGE SCALE GENOMIC DNA]</scope>
    <source>
        <strain evidence="5 6">NCTC7807</strain>
    </source>
</reference>
<dbReference type="AlphaFoldDB" id="A0A380NB28"/>
<dbReference type="RefSeq" id="WP_115068446.1">
    <property type="nucleotide sequence ID" value="NZ_UHID01000005.1"/>
</dbReference>
<feature type="compositionally biased region" description="Basic and acidic residues" evidence="3">
    <location>
        <begin position="161"/>
        <end position="174"/>
    </location>
</feature>